<dbReference type="PANTHER" id="PTHR45138">
    <property type="entry name" value="REGULATORY COMPONENTS OF SENSORY TRANSDUCTION SYSTEM"/>
    <property type="match status" value="1"/>
</dbReference>
<evidence type="ECO:0000313" key="5">
    <source>
        <dbReference type="EMBL" id="PTL37023.1"/>
    </source>
</evidence>
<organism evidence="5 6">
    <name type="scientific">Candidatus Methylomirabilis limnetica</name>
    <dbReference type="NCBI Taxonomy" id="2033718"/>
    <lineage>
        <taxon>Bacteria</taxon>
        <taxon>Candidatus Methylomirabilota</taxon>
        <taxon>Candidatus Methylomirabilia</taxon>
        <taxon>Candidatus Methylomirabilales</taxon>
        <taxon>Candidatus Methylomirabilaceae</taxon>
        <taxon>Candidatus Methylomirabilis</taxon>
    </lineage>
</organism>
<dbReference type="AlphaFoldDB" id="A0A2T4U0Y1"/>
<dbReference type="Proteomes" id="UP000241436">
    <property type="component" value="Unassembled WGS sequence"/>
</dbReference>
<dbReference type="InterPro" id="IPR035938">
    <property type="entry name" value="Hemerythrin-like_sf"/>
</dbReference>
<dbReference type="SUPFAM" id="SSF55073">
    <property type="entry name" value="Nucleotide cyclase"/>
    <property type="match status" value="1"/>
</dbReference>
<dbReference type="SUPFAM" id="SSF47188">
    <property type="entry name" value="Hemerythrin-like"/>
    <property type="match status" value="1"/>
</dbReference>
<dbReference type="Pfam" id="PF00990">
    <property type="entry name" value="GGDEF"/>
    <property type="match status" value="1"/>
</dbReference>
<dbReference type="PANTHER" id="PTHR45138:SF9">
    <property type="entry name" value="DIGUANYLATE CYCLASE DGCM-RELATED"/>
    <property type="match status" value="1"/>
</dbReference>
<keyword evidence="6" id="KW-1185">Reference proteome</keyword>
<dbReference type="OrthoDB" id="9813903at2"/>
<dbReference type="GO" id="GO:0046872">
    <property type="term" value="F:metal ion binding"/>
    <property type="evidence" value="ECO:0007669"/>
    <property type="project" value="UniProtKB-KW"/>
</dbReference>
<evidence type="ECO:0000256" key="1">
    <source>
        <dbReference type="ARBA" id="ARBA00010587"/>
    </source>
</evidence>
<accession>A0A2T4U0Y1</accession>
<dbReference type="NCBIfam" id="TIGR02481">
    <property type="entry name" value="hemeryth_dom"/>
    <property type="match status" value="1"/>
</dbReference>
<dbReference type="EMBL" id="NVQC01000009">
    <property type="protein sequence ID" value="PTL37023.1"/>
    <property type="molecule type" value="Genomic_DNA"/>
</dbReference>
<dbReference type="InterPro" id="IPR000160">
    <property type="entry name" value="GGDEF_dom"/>
</dbReference>
<dbReference type="Gene3D" id="3.30.70.270">
    <property type="match status" value="1"/>
</dbReference>
<reference evidence="6" key="2">
    <citation type="journal article" date="2018" name="Environ. Microbiol.">
        <title>Bloom of a denitrifying methanotroph, 'Candidatus Methylomirabilis limnetica', in a deep stratified lake.</title>
        <authorList>
            <person name="Graf J.S."/>
            <person name="Mayr M.J."/>
            <person name="Marchant H.K."/>
            <person name="Tienken D."/>
            <person name="Hach P.F."/>
            <person name="Brand A."/>
            <person name="Schubert C.J."/>
            <person name="Kuypers M.M."/>
            <person name="Milucka J."/>
        </authorList>
    </citation>
    <scope>NUCLEOTIDE SEQUENCE [LARGE SCALE GENOMIC DNA]</scope>
    <source>
        <strain evidence="6">Zug</strain>
    </source>
</reference>
<dbReference type="GO" id="GO:1902201">
    <property type="term" value="P:negative regulation of bacterial-type flagellum-dependent cell motility"/>
    <property type="evidence" value="ECO:0007669"/>
    <property type="project" value="TreeGrafter"/>
</dbReference>
<dbReference type="PROSITE" id="PS50887">
    <property type="entry name" value="GGDEF"/>
    <property type="match status" value="1"/>
</dbReference>
<dbReference type="RefSeq" id="WP_107561186.1">
    <property type="nucleotide sequence ID" value="NZ_NVQC01000009.1"/>
</dbReference>
<reference evidence="5 6" key="1">
    <citation type="submission" date="2017-09" db="EMBL/GenBank/DDBJ databases">
        <title>Bloom of a denitrifying methanotroph, Candidatus Methylomirabilis limnetica, in a deep stratified lake.</title>
        <authorList>
            <person name="Graf J.S."/>
            <person name="Marchant H.K."/>
            <person name="Tienken D."/>
            <person name="Hach P.F."/>
            <person name="Brand A."/>
            <person name="Schubert C.J."/>
            <person name="Kuypers M.M."/>
            <person name="Milucka J."/>
        </authorList>
    </citation>
    <scope>NUCLEOTIDE SEQUENCE [LARGE SCALE GENOMIC DNA]</scope>
    <source>
        <strain evidence="5 6">Zug</strain>
    </source>
</reference>
<gene>
    <name evidence="5" type="ORF">CLG94_01800</name>
</gene>
<dbReference type="Gene3D" id="1.20.120.50">
    <property type="entry name" value="Hemerythrin-like"/>
    <property type="match status" value="1"/>
</dbReference>
<feature type="domain" description="GGDEF" evidence="4">
    <location>
        <begin position="238"/>
        <end position="367"/>
    </location>
</feature>
<evidence type="ECO:0000256" key="3">
    <source>
        <dbReference type="ARBA" id="ARBA00023004"/>
    </source>
</evidence>
<evidence type="ECO:0000256" key="2">
    <source>
        <dbReference type="ARBA" id="ARBA00022723"/>
    </source>
</evidence>
<dbReference type="InterPro" id="IPR050469">
    <property type="entry name" value="Diguanylate_Cyclase"/>
</dbReference>
<comment type="similarity">
    <text evidence="1">Belongs to the hemerythrin family.</text>
</comment>
<dbReference type="SMART" id="SM00267">
    <property type="entry name" value="GGDEF"/>
    <property type="match status" value="1"/>
</dbReference>
<comment type="caution">
    <text evidence="5">The sequence shown here is derived from an EMBL/GenBank/DDBJ whole genome shotgun (WGS) entry which is preliminary data.</text>
</comment>
<sequence length="367" mass="41760">MPSLFQWNDTFLTHIDSVDEQHQRLVGLINQLGDMVMSGKDFDPQSLASVRDSILNYAIVHFGDEEALIRTAGLDPRYLQRQYSDHKVFMHEATVLGDKESTLSIEKIMRLENYLVYWLVRHILEVDHSMVRQIHAMREGKTPTEAFDLENELQNSSAEPLLSAMNGLFLVVSERNRELYALNRDLEQRVEQRTMELEQANRELQLQSTHDDLTGLPNRRFAMLSLDQLWKERQRYGEPLSLLLLDADHFKQVNDSFGHAQGDELLRIIAERLRQSVRASDIVHRLGGDEFLVICPRSDREGATVVANKILTESRPLQTAEGVECWDGSLSIGIAECNSSMARHEDLLKAADQAMYLAKSKGGGCAV</sequence>
<dbReference type="NCBIfam" id="TIGR00254">
    <property type="entry name" value="GGDEF"/>
    <property type="match status" value="1"/>
</dbReference>
<dbReference type="FunFam" id="3.30.70.270:FF:000001">
    <property type="entry name" value="Diguanylate cyclase domain protein"/>
    <property type="match status" value="1"/>
</dbReference>
<dbReference type="InterPro" id="IPR043128">
    <property type="entry name" value="Rev_trsase/Diguanyl_cyclase"/>
</dbReference>
<dbReference type="GO" id="GO:0052621">
    <property type="term" value="F:diguanylate cyclase activity"/>
    <property type="evidence" value="ECO:0007669"/>
    <property type="project" value="TreeGrafter"/>
</dbReference>
<dbReference type="CDD" id="cd12107">
    <property type="entry name" value="Hemerythrin"/>
    <property type="match status" value="1"/>
</dbReference>
<keyword evidence="2" id="KW-0479">Metal-binding</keyword>
<proteinExistence type="inferred from homology"/>
<name>A0A2T4U0Y1_9BACT</name>
<evidence type="ECO:0000259" key="4">
    <source>
        <dbReference type="PROSITE" id="PS50887"/>
    </source>
</evidence>
<dbReference type="CDD" id="cd01949">
    <property type="entry name" value="GGDEF"/>
    <property type="match status" value="1"/>
</dbReference>
<dbReference type="GO" id="GO:0043709">
    <property type="term" value="P:cell adhesion involved in single-species biofilm formation"/>
    <property type="evidence" value="ECO:0007669"/>
    <property type="project" value="TreeGrafter"/>
</dbReference>
<evidence type="ECO:0000313" key="6">
    <source>
        <dbReference type="Proteomes" id="UP000241436"/>
    </source>
</evidence>
<dbReference type="GO" id="GO:0005886">
    <property type="term" value="C:plasma membrane"/>
    <property type="evidence" value="ECO:0007669"/>
    <property type="project" value="TreeGrafter"/>
</dbReference>
<dbReference type="InterPro" id="IPR012827">
    <property type="entry name" value="Hemerythrin_metal-bd"/>
</dbReference>
<dbReference type="InterPro" id="IPR029787">
    <property type="entry name" value="Nucleotide_cyclase"/>
</dbReference>
<keyword evidence="3" id="KW-0408">Iron</keyword>
<protein>
    <submittedName>
        <fullName evidence="5">GGDEF domain-containing protein</fullName>
    </submittedName>
</protein>